<gene>
    <name evidence="4" type="ORF">OPKNFCMD_4371</name>
</gene>
<dbReference type="SUPFAM" id="SSF50346">
    <property type="entry name" value="PRC-barrel domain"/>
    <property type="match status" value="1"/>
</dbReference>
<feature type="domain" description="PRC-barrel" evidence="3">
    <location>
        <begin position="37"/>
        <end position="94"/>
    </location>
</feature>
<organism evidence="4 5">
    <name type="scientific">Methylobacterium crusticola</name>
    <dbReference type="NCBI Taxonomy" id="1697972"/>
    <lineage>
        <taxon>Bacteria</taxon>
        <taxon>Pseudomonadati</taxon>
        <taxon>Pseudomonadota</taxon>
        <taxon>Alphaproteobacteria</taxon>
        <taxon>Hyphomicrobiales</taxon>
        <taxon>Methylobacteriaceae</taxon>
        <taxon>Methylobacterium</taxon>
    </lineage>
</organism>
<evidence type="ECO:0000313" key="5">
    <source>
        <dbReference type="Proteomes" id="UP001055167"/>
    </source>
</evidence>
<dbReference type="PANTHER" id="PTHR36505">
    <property type="entry name" value="BLR1072 PROTEIN"/>
    <property type="match status" value="1"/>
</dbReference>
<feature type="signal peptide" evidence="2">
    <location>
        <begin position="1"/>
        <end position="22"/>
    </location>
</feature>
<reference evidence="4" key="1">
    <citation type="journal article" date="2021" name="Front. Microbiol.">
        <title>Comprehensive Comparative Genomics and Phenotyping of Methylobacterium Species.</title>
        <authorList>
            <person name="Alessa O."/>
            <person name="Ogura Y."/>
            <person name="Fujitani Y."/>
            <person name="Takami H."/>
            <person name="Hayashi T."/>
            <person name="Sahin N."/>
            <person name="Tani A."/>
        </authorList>
    </citation>
    <scope>NUCLEOTIDE SEQUENCE</scope>
    <source>
        <strain evidence="4">KCTC 52305</strain>
    </source>
</reference>
<evidence type="ECO:0000313" key="4">
    <source>
        <dbReference type="EMBL" id="GJD51616.1"/>
    </source>
</evidence>
<accession>A0ABQ4R1U1</accession>
<reference evidence="4" key="2">
    <citation type="submission" date="2021-08" db="EMBL/GenBank/DDBJ databases">
        <authorList>
            <person name="Tani A."/>
            <person name="Ola A."/>
            <person name="Ogura Y."/>
            <person name="Katsura K."/>
            <person name="Hayashi T."/>
        </authorList>
    </citation>
    <scope>NUCLEOTIDE SEQUENCE</scope>
    <source>
        <strain evidence="4">KCTC 52305</strain>
    </source>
</reference>
<keyword evidence="2" id="KW-0732">Signal</keyword>
<evidence type="ECO:0000259" key="3">
    <source>
        <dbReference type="Pfam" id="PF05239"/>
    </source>
</evidence>
<dbReference type="EMBL" id="BPQH01000014">
    <property type="protein sequence ID" value="GJD51616.1"/>
    <property type="molecule type" value="Genomic_DNA"/>
</dbReference>
<proteinExistence type="predicted"/>
<feature type="chain" id="PRO_5046968372" description="PRC-barrel domain-containing protein" evidence="2">
    <location>
        <begin position="23"/>
        <end position="205"/>
    </location>
</feature>
<dbReference type="Proteomes" id="UP001055167">
    <property type="component" value="Unassembled WGS sequence"/>
</dbReference>
<name>A0ABQ4R1U1_9HYPH</name>
<dbReference type="InterPro" id="IPR027275">
    <property type="entry name" value="PRC-brl_dom"/>
</dbReference>
<dbReference type="Gene3D" id="2.30.30.240">
    <property type="entry name" value="PRC-barrel domain"/>
    <property type="match status" value="1"/>
</dbReference>
<comment type="caution">
    <text evidence="4">The sequence shown here is derived from an EMBL/GenBank/DDBJ whole genome shotgun (WGS) entry which is preliminary data.</text>
</comment>
<dbReference type="Pfam" id="PF05239">
    <property type="entry name" value="PRC"/>
    <property type="match status" value="1"/>
</dbReference>
<feature type="region of interest" description="Disordered" evidence="1">
    <location>
        <begin position="106"/>
        <end position="154"/>
    </location>
</feature>
<protein>
    <recommendedName>
        <fullName evidence="3">PRC-barrel domain-containing protein</fullName>
    </recommendedName>
</protein>
<dbReference type="RefSeq" id="WP_128566518.1">
    <property type="nucleotide sequence ID" value="NZ_BPQH01000014.1"/>
</dbReference>
<keyword evidence="5" id="KW-1185">Reference proteome</keyword>
<evidence type="ECO:0000256" key="2">
    <source>
        <dbReference type="SAM" id="SignalP"/>
    </source>
</evidence>
<dbReference type="InterPro" id="IPR011033">
    <property type="entry name" value="PRC_barrel-like_sf"/>
</dbReference>
<evidence type="ECO:0000256" key="1">
    <source>
        <dbReference type="SAM" id="MobiDB-lite"/>
    </source>
</evidence>
<sequence>MRSAPRDAALLVALLAATPASAQTEPAPGFLTRPEPGSIRASKLVGVGVVGMDHVRVGAIEDVLLGADGRVRAVVIGVGGFLGIGEKAVAVPFDQLAWNTGSAAQAAGPRSFTTPGSAPSAAEARSAGPETMPGAQVGNDALADAPAGRGGGVDVATGSVEAQSRPRGRATVLAIGPDGRVAGAEVRMTKAQLEAAPAFRYEAER</sequence>
<dbReference type="PANTHER" id="PTHR36505:SF1">
    <property type="entry name" value="BLR1072 PROTEIN"/>
    <property type="match status" value="1"/>
</dbReference>